<evidence type="ECO:0000256" key="4">
    <source>
        <dbReference type="ARBA" id="ARBA00022490"/>
    </source>
</evidence>
<evidence type="ECO:0000256" key="12">
    <source>
        <dbReference type="ARBA" id="ARBA00049255"/>
    </source>
</evidence>
<dbReference type="Gene3D" id="3.30.930.10">
    <property type="entry name" value="Bira Bifunctional Protein, Domain 2"/>
    <property type="match status" value="1"/>
</dbReference>
<comment type="caution">
    <text evidence="15">The sequence shown here is derived from an EMBL/GenBank/DDBJ whole genome shotgun (WGS) entry which is preliminary data.</text>
</comment>
<comment type="subcellular location">
    <subcellularLocation>
        <location evidence="1 13">Cytoplasm</location>
    </subcellularLocation>
</comment>
<dbReference type="Pfam" id="PF01409">
    <property type="entry name" value="tRNA-synt_2d"/>
    <property type="match status" value="1"/>
</dbReference>
<keyword evidence="8 13" id="KW-0067">ATP-binding</keyword>
<dbReference type="InterPro" id="IPR002319">
    <property type="entry name" value="Phenylalanyl-tRNA_Synthase"/>
</dbReference>
<organism evidence="15 16">
    <name type="scientific">Candidatus Terrybacteria bacterium RIFCSPLOWO2_01_FULL_40_23</name>
    <dbReference type="NCBI Taxonomy" id="1802366"/>
    <lineage>
        <taxon>Bacteria</taxon>
        <taxon>Candidatus Terryibacteriota</taxon>
    </lineage>
</organism>
<dbReference type="GO" id="GO:0004826">
    <property type="term" value="F:phenylalanine-tRNA ligase activity"/>
    <property type="evidence" value="ECO:0007669"/>
    <property type="project" value="UniProtKB-UniRule"/>
</dbReference>
<dbReference type="EC" id="6.1.1.20" evidence="13"/>
<dbReference type="InterPro" id="IPR045864">
    <property type="entry name" value="aa-tRNA-synth_II/BPL/LPL"/>
</dbReference>
<dbReference type="GO" id="GO:0005524">
    <property type="term" value="F:ATP binding"/>
    <property type="evidence" value="ECO:0007669"/>
    <property type="project" value="UniProtKB-UniRule"/>
</dbReference>
<evidence type="ECO:0000259" key="14">
    <source>
        <dbReference type="PROSITE" id="PS50862"/>
    </source>
</evidence>
<evidence type="ECO:0000256" key="11">
    <source>
        <dbReference type="ARBA" id="ARBA00023146"/>
    </source>
</evidence>
<feature type="binding site" evidence="13">
    <location>
        <position position="273"/>
    </location>
    <ligand>
        <name>Mg(2+)</name>
        <dbReference type="ChEBI" id="CHEBI:18420"/>
        <note>shared with beta subunit</note>
    </ligand>
</feature>
<evidence type="ECO:0000313" key="15">
    <source>
        <dbReference type="EMBL" id="OHA50780.1"/>
    </source>
</evidence>
<comment type="cofactor">
    <cofactor evidence="13">
        <name>Mg(2+)</name>
        <dbReference type="ChEBI" id="CHEBI:18420"/>
    </cofactor>
    <text evidence="13">Binds 2 magnesium ions per tetramer.</text>
</comment>
<keyword evidence="7 13" id="KW-0547">Nucleotide-binding</keyword>
<dbReference type="GO" id="GO:0005737">
    <property type="term" value="C:cytoplasm"/>
    <property type="evidence" value="ECO:0007669"/>
    <property type="project" value="UniProtKB-SubCell"/>
</dbReference>
<evidence type="ECO:0000256" key="3">
    <source>
        <dbReference type="ARBA" id="ARBA00011209"/>
    </source>
</evidence>
<sequence length="358" mass="40537">MKKNNDENTNILSIKKDVLQAIHGANSASELNKIYNAYLGKNGVLRNLLRSIGDIPAEKRPGYAKEIHNVIAAIENSLRDKEGVFLENNIQTTDKGLDITMPGIKIKSGHLHPLTLIERRIEHIFSSLGFGVVEGPEVEDEWHNFDALNIPKNHPARDMWDTFWLAPNKIEGLKPLSDKQTPRMLLRTHTSPVQIRYMETHEPPFRIIVPGKVYRFEATDASHELQFNQVEGLMVGKDISVANFKYIIGVVFERFFGTKINVRLRASYFPFTEPSFEVDINCLFCSGKGCSTCGHSGWLEMGGAGMVHSEVFNAVKYNSKLVQGFAFGFGLERFAMMKYRIPDIRLFNSGDIRLSQQF</sequence>
<protein>
    <recommendedName>
        <fullName evidence="13">Phenylalanine--tRNA ligase alpha subunit</fullName>
        <ecNumber evidence="13">6.1.1.20</ecNumber>
    </recommendedName>
    <alternativeName>
        <fullName evidence="13">Phenylalanyl-tRNA synthetase alpha subunit</fullName>
        <shortName evidence="13">PheRS</shortName>
    </alternativeName>
</protein>
<evidence type="ECO:0000256" key="2">
    <source>
        <dbReference type="ARBA" id="ARBA00010207"/>
    </source>
</evidence>
<dbReference type="CDD" id="cd00496">
    <property type="entry name" value="PheRS_alpha_core"/>
    <property type="match status" value="1"/>
</dbReference>
<dbReference type="GO" id="GO:0000049">
    <property type="term" value="F:tRNA binding"/>
    <property type="evidence" value="ECO:0007669"/>
    <property type="project" value="InterPro"/>
</dbReference>
<comment type="similarity">
    <text evidence="2 13">Belongs to the class-II aminoacyl-tRNA synthetase family. Phe-tRNA synthetase alpha subunit type 1 subfamily.</text>
</comment>
<dbReference type="PANTHER" id="PTHR11538">
    <property type="entry name" value="PHENYLALANYL-TRNA SYNTHETASE"/>
    <property type="match status" value="1"/>
</dbReference>
<dbReference type="AlphaFoldDB" id="A0A1G2PR03"/>
<dbReference type="PROSITE" id="PS50862">
    <property type="entry name" value="AA_TRNA_LIGASE_II"/>
    <property type="match status" value="1"/>
</dbReference>
<comment type="subunit">
    <text evidence="3 13">Tetramer of two alpha and two beta subunits.</text>
</comment>
<dbReference type="GO" id="GO:0006432">
    <property type="term" value="P:phenylalanyl-tRNA aminoacylation"/>
    <property type="evidence" value="ECO:0007669"/>
    <property type="project" value="UniProtKB-UniRule"/>
</dbReference>
<evidence type="ECO:0000313" key="16">
    <source>
        <dbReference type="Proteomes" id="UP000176951"/>
    </source>
</evidence>
<gene>
    <name evidence="13" type="primary">pheS</name>
    <name evidence="15" type="ORF">A3A97_01665</name>
</gene>
<dbReference type="GO" id="GO:0000287">
    <property type="term" value="F:magnesium ion binding"/>
    <property type="evidence" value="ECO:0007669"/>
    <property type="project" value="UniProtKB-UniRule"/>
</dbReference>
<evidence type="ECO:0000256" key="9">
    <source>
        <dbReference type="ARBA" id="ARBA00022842"/>
    </source>
</evidence>
<keyword evidence="11 13" id="KW-0030">Aminoacyl-tRNA synthetase</keyword>
<evidence type="ECO:0000256" key="13">
    <source>
        <dbReference type="HAMAP-Rule" id="MF_00281"/>
    </source>
</evidence>
<evidence type="ECO:0000256" key="10">
    <source>
        <dbReference type="ARBA" id="ARBA00022917"/>
    </source>
</evidence>
<proteinExistence type="inferred from homology"/>
<keyword evidence="9 13" id="KW-0460">Magnesium</keyword>
<dbReference type="InterPro" id="IPR022911">
    <property type="entry name" value="Phe_tRNA_ligase_alpha1_bac"/>
</dbReference>
<dbReference type="NCBIfam" id="TIGR00468">
    <property type="entry name" value="pheS"/>
    <property type="match status" value="1"/>
</dbReference>
<evidence type="ECO:0000256" key="7">
    <source>
        <dbReference type="ARBA" id="ARBA00022741"/>
    </source>
</evidence>
<name>A0A1G2PR03_9BACT</name>
<dbReference type="EMBL" id="MHSW01000029">
    <property type="protein sequence ID" value="OHA50780.1"/>
    <property type="molecule type" value="Genomic_DNA"/>
</dbReference>
<dbReference type="InterPro" id="IPR010978">
    <property type="entry name" value="tRNA-bd_arm"/>
</dbReference>
<evidence type="ECO:0000256" key="5">
    <source>
        <dbReference type="ARBA" id="ARBA00022598"/>
    </source>
</evidence>
<accession>A0A1G2PR03</accession>
<evidence type="ECO:0000256" key="1">
    <source>
        <dbReference type="ARBA" id="ARBA00004496"/>
    </source>
</evidence>
<dbReference type="InterPro" id="IPR004188">
    <property type="entry name" value="Phe-tRNA_ligase_II_N"/>
</dbReference>
<dbReference type="InterPro" id="IPR004529">
    <property type="entry name" value="Phe-tRNA-synth_IIc_asu"/>
</dbReference>
<dbReference type="InterPro" id="IPR006195">
    <property type="entry name" value="aa-tRNA-synth_II"/>
</dbReference>
<feature type="domain" description="Aminoacyl-transfer RNA synthetases class-II family profile" evidence="14">
    <location>
        <begin position="117"/>
        <end position="337"/>
    </location>
</feature>
<dbReference type="Proteomes" id="UP000176951">
    <property type="component" value="Unassembled WGS sequence"/>
</dbReference>
<dbReference type="PANTHER" id="PTHR11538:SF41">
    <property type="entry name" value="PHENYLALANINE--TRNA LIGASE, MITOCHONDRIAL"/>
    <property type="match status" value="1"/>
</dbReference>
<dbReference type="SUPFAM" id="SSF55681">
    <property type="entry name" value="Class II aaRS and biotin synthetases"/>
    <property type="match status" value="1"/>
</dbReference>
<dbReference type="SUPFAM" id="SSF46589">
    <property type="entry name" value="tRNA-binding arm"/>
    <property type="match status" value="1"/>
</dbReference>
<keyword evidence="4 13" id="KW-0963">Cytoplasm</keyword>
<keyword evidence="10 13" id="KW-0648">Protein biosynthesis</keyword>
<evidence type="ECO:0000256" key="8">
    <source>
        <dbReference type="ARBA" id="ARBA00022840"/>
    </source>
</evidence>
<dbReference type="HAMAP" id="MF_00281">
    <property type="entry name" value="Phe_tRNA_synth_alpha1"/>
    <property type="match status" value="1"/>
</dbReference>
<keyword evidence="6 13" id="KW-0479">Metal-binding</keyword>
<evidence type="ECO:0000256" key="6">
    <source>
        <dbReference type="ARBA" id="ARBA00022723"/>
    </source>
</evidence>
<comment type="catalytic activity">
    <reaction evidence="12 13">
        <text>tRNA(Phe) + L-phenylalanine + ATP = L-phenylalanyl-tRNA(Phe) + AMP + diphosphate + H(+)</text>
        <dbReference type="Rhea" id="RHEA:19413"/>
        <dbReference type="Rhea" id="RHEA-COMP:9668"/>
        <dbReference type="Rhea" id="RHEA-COMP:9699"/>
        <dbReference type="ChEBI" id="CHEBI:15378"/>
        <dbReference type="ChEBI" id="CHEBI:30616"/>
        <dbReference type="ChEBI" id="CHEBI:33019"/>
        <dbReference type="ChEBI" id="CHEBI:58095"/>
        <dbReference type="ChEBI" id="CHEBI:78442"/>
        <dbReference type="ChEBI" id="CHEBI:78531"/>
        <dbReference type="ChEBI" id="CHEBI:456215"/>
        <dbReference type="EC" id="6.1.1.20"/>
    </reaction>
</comment>
<keyword evidence="5 13" id="KW-0436">Ligase</keyword>
<dbReference type="Pfam" id="PF02912">
    <property type="entry name" value="Phe_tRNA-synt_N"/>
    <property type="match status" value="1"/>
</dbReference>
<reference evidence="15 16" key="1">
    <citation type="journal article" date="2016" name="Nat. Commun.">
        <title>Thousands of microbial genomes shed light on interconnected biogeochemical processes in an aquifer system.</title>
        <authorList>
            <person name="Anantharaman K."/>
            <person name="Brown C.T."/>
            <person name="Hug L.A."/>
            <person name="Sharon I."/>
            <person name="Castelle C.J."/>
            <person name="Probst A.J."/>
            <person name="Thomas B.C."/>
            <person name="Singh A."/>
            <person name="Wilkins M.J."/>
            <person name="Karaoz U."/>
            <person name="Brodie E.L."/>
            <person name="Williams K.H."/>
            <person name="Hubbard S.S."/>
            <person name="Banfield J.F."/>
        </authorList>
    </citation>
    <scope>NUCLEOTIDE SEQUENCE [LARGE SCALE GENOMIC DNA]</scope>
</reference>